<dbReference type="InterPro" id="IPR046960">
    <property type="entry name" value="PPR_At4g14850-like_plant"/>
</dbReference>
<dbReference type="GO" id="GO:0003723">
    <property type="term" value="F:RNA binding"/>
    <property type="evidence" value="ECO:0007669"/>
    <property type="project" value="InterPro"/>
</dbReference>
<dbReference type="Pfam" id="PF20431">
    <property type="entry name" value="E_motif"/>
    <property type="match status" value="1"/>
</dbReference>
<dbReference type="GO" id="GO:0009451">
    <property type="term" value="P:RNA modification"/>
    <property type="evidence" value="ECO:0007669"/>
    <property type="project" value="InterPro"/>
</dbReference>
<dbReference type="PANTHER" id="PTHR47926:SF509">
    <property type="entry name" value="(WILD MALAYSIAN BANANA) HYPOTHETICAL PROTEIN"/>
    <property type="match status" value="1"/>
</dbReference>
<dbReference type="PANTHER" id="PTHR47926">
    <property type="entry name" value="PENTATRICOPEPTIDE REPEAT-CONTAINING PROTEIN"/>
    <property type="match status" value="1"/>
</dbReference>
<organism evidence="1">
    <name type="scientific">Arundo donax</name>
    <name type="common">Giant reed</name>
    <name type="synonym">Donax arundinaceus</name>
    <dbReference type="NCBI Taxonomy" id="35708"/>
    <lineage>
        <taxon>Eukaryota</taxon>
        <taxon>Viridiplantae</taxon>
        <taxon>Streptophyta</taxon>
        <taxon>Embryophyta</taxon>
        <taxon>Tracheophyta</taxon>
        <taxon>Spermatophyta</taxon>
        <taxon>Magnoliopsida</taxon>
        <taxon>Liliopsida</taxon>
        <taxon>Poales</taxon>
        <taxon>Poaceae</taxon>
        <taxon>PACMAD clade</taxon>
        <taxon>Arundinoideae</taxon>
        <taxon>Arundineae</taxon>
        <taxon>Arundo</taxon>
    </lineage>
</organism>
<evidence type="ECO:0008006" key="2">
    <source>
        <dbReference type="Google" id="ProtNLM"/>
    </source>
</evidence>
<accession>A0A0A9EYC7</accession>
<proteinExistence type="predicted"/>
<evidence type="ECO:0000313" key="1">
    <source>
        <dbReference type="EMBL" id="JAE01028.1"/>
    </source>
</evidence>
<dbReference type="EMBL" id="GBRH01196868">
    <property type="protein sequence ID" value="JAE01028.1"/>
    <property type="molecule type" value="Transcribed_RNA"/>
</dbReference>
<protein>
    <recommendedName>
        <fullName evidence="2">Pentatricopeptide repeat-containing protein</fullName>
    </recommendedName>
</protein>
<name>A0A0A9EYC7_ARUDO</name>
<reference evidence="1" key="1">
    <citation type="submission" date="2014-09" db="EMBL/GenBank/DDBJ databases">
        <authorList>
            <person name="Magalhaes I.L.F."/>
            <person name="Oliveira U."/>
            <person name="Santos F.R."/>
            <person name="Vidigal T.H.D.A."/>
            <person name="Brescovit A.D."/>
            <person name="Santos A.J."/>
        </authorList>
    </citation>
    <scope>NUCLEOTIDE SEQUENCE</scope>
    <source>
        <tissue evidence="1">Shoot tissue taken approximately 20 cm above the soil surface</tissue>
    </source>
</reference>
<sequence>MVETMPMGPHPVALGALLSACKTHDNVEIAEIVANKLFELEPWNTGNYILLSNIYAAKDLWEEAERVRSLMRTKLPFKKPGSSWVEDRQRERVKMSVRG</sequence>
<dbReference type="InterPro" id="IPR046848">
    <property type="entry name" value="E_motif"/>
</dbReference>
<dbReference type="AlphaFoldDB" id="A0A0A9EYC7"/>
<reference evidence="1" key="2">
    <citation type="journal article" date="2015" name="Data Brief">
        <title>Shoot transcriptome of the giant reed, Arundo donax.</title>
        <authorList>
            <person name="Barrero R.A."/>
            <person name="Guerrero F.D."/>
            <person name="Moolhuijzen P."/>
            <person name="Goolsby J.A."/>
            <person name="Tidwell J."/>
            <person name="Bellgard S.E."/>
            <person name="Bellgard M.I."/>
        </authorList>
    </citation>
    <scope>NUCLEOTIDE SEQUENCE</scope>
    <source>
        <tissue evidence="1">Shoot tissue taken approximately 20 cm above the soil surface</tissue>
    </source>
</reference>